<gene>
    <name evidence="17" type="ORF">CAOG_008769</name>
</gene>
<dbReference type="InterPro" id="IPR009161">
    <property type="entry name" value="6-Pfructokinase_euk"/>
</dbReference>
<keyword evidence="18" id="KW-1185">Reference proteome</keyword>
<dbReference type="PRINTS" id="PR00476">
    <property type="entry name" value="PHFRCTKINASE"/>
</dbReference>
<dbReference type="InterPro" id="IPR022953">
    <property type="entry name" value="ATP_PFK"/>
</dbReference>
<dbReference type="InParanoid" id="A0A0D2VRM0"/>
<evidence type="ECO:0000256" key="11">
    <source>
        <dbReference type="ARBA" id="ARBA00022840"/>
    </source>
</evidence>
<evidence type="ECO:0000256" key="14">
    <source>
        <dbReference type="ARBA" id="ARBA00048070"/>
    </source>
</evidence>
<keyword evidence="8" id="KW-0479">Metal-binding</keyword>
<evidence type="ECO:0000256" key="8">
    <source>
        <dbReference type="ARBA" id="ARBA00022723"/>
    </source>
</evidence>
<keyword evidence="13 15" id="KW-0324">Glycolysis</keyword>
<comment type="catalytic activity">
    <reaction evidence="14 15">
        <text>beta-D-fructose 6-phosphate + ATP = beta-D-fructose 1,6-bisphosphate + ADP + H(+)</text>
        <dbReference type="Rhea" id="RHEA:16109"/>
        <dbReference type="ChEBI" id="CHEBI:15378"/>
        <dbReference type="ChEBI" id="CHEBI:30616"/>
        <dbReference type="ChEBI" id="CHEBI:32966"/>
        <dbReference type="ChEBI" id="CHEBI:57634"/>
        <dbReference type="ChEBI" id="CHEBI:456216"/>
        <dbReference type="EC" id="2.7.1.11"/>
    </reaction>
</comment>
<dbReference type="STRING" id="595528.A0A0D2VRM0"/>
<keyword evidence="12" id="KW-0460">Magnesium</keyword>
<evidence type="ECO:0000256" key="12">
    <source>
        <dbReference type="ARBA" id="ARBA00022842"/>
    </source>
</evidence>
<dbReference type="InterPro" id="IPR015912">
    <property type="entry name" value="Phosphofructokinase_CS"/>
</dbReference>
<dbReference type="Proteomes" id="UP000008743">
    <property type="component" value="Unassembled WGS sequence"/>
</dbReference>
<dbReference type="GO" id="GO:0003872">
    <property type="term" value="F:6-phosphofructokinase activity"/>
    <property type="evidence" value="ECO:0007669"/>
    <property type="project" value="UniProtKB-EC"/>
</dbReference>
<dbReference type="UniPathway" id="UPA00109">
    <property type="reaction ID" value="UER00182"/>
</dbReference>
<dbReference type="FunFam" id="3.40.50.460:FF:000007">
    <property type="entry name" value="ATP-dependent 6-phosphofructokinase"/>
    <property type="match status" value="1"/>
</dbReference>
<evidence type="ECO:0000256" key="3">
    <source>
        <dbReference type="ARBA" id="ARBA00004679"/>
    </source>
</evidence>
<dbReference type="GO" id="GO:0005945">
    <property type="term" value="C:6-phosphofructokinase complex"/>
    <property type="evidence" value="ECO:0007669"/>
    <property type="project" value="UniProtKB-ARBA"/>
</dbReference>
<dbReference type="PhylomeDB" id="A0A0D2VRM0"/>
<dbReference type="AlphaFoldDB" id="A0A0D2VRM0"/>
<comment type="similarity">
    <text evidence="15">Belongs to the phosphofructokinase type A (PFKA) family. ATP-dependent PFK group I subfamily. Eukaryotic two domain clade "E" sub-subfamily.</text>
</comment>
<dbReference type="PANTHER" id="PTHR13697:SF4">
    <property type="entry name" value="ATP-DEPENDENT 6-PHOSPHOFRUCTOKINASE"/>
    <property type="match status" value="1"/>
</dbReference>
<proteinExistence type="inferred from homology"/>
<dbReference type="GO" id="GO:0061621">
    <property type="term" value="P:canonical glycolysis"/>
    <property type="evidence" value="ECO:0007669"/>
    <property type="project" value="TreeGrafter"/>
</dbReference>
<dbReference type="Pfam" id="PF00365">
    <property type="entry name" value="PFK"/>
    <property type="match status" value="2"/>
</dbReference>
<accession>A0A0D2VRM0</accession>
<dbReference type="eggNOG" id="KOG2440">
    <property type="taxonomic scope" value="Eukaryota"/>
</dbReference>
<name>A0A0D2VRM0_CAPO3</name>
<evidence type="ECO:0000256" key="7">
    <source>
        <dbReference type="ARBA" id="ARBA00022679"/>
    </source>
</evidence>
<evidence type="ECO:0000256" key="15">
    <source>
        <dbReference type="PIRNR" id="PIRNR000533"/>
    </source>
</evidence>
<dbReference type="OrthoDB" id="537915at2759"/>
<dbReference type="GO" id="GO:0005524">
    <property type="term" value="F:ATP binding"/>
    <property type="evidence" value="ECO:0007669"/>
    <property type="project" value="UniProtKB-KW"/>
</dbReference>
<dbReference type="InterPro" id="IPR035966">
    <property type="entry name" value="PKF_sf"/>
</dbReference>
<dbReference type="SUPFAM" id="SSF53784">
    <property type="entry name" value="Phosphofructokinase"/>
    <property type="match status" value="2"/>
</dbReference>
<feature type="domain" description="Phosphofructokinase" evidence="16">
    <location>
        <begin position="29"/>
        <end position="334"/>
    </location>
</feature>
<feature type="domain" description="Phosphofructokinase" evidence="16">
    <location>
        <begin position="415"/>
        <end position="697"/>
    </location>
</feature>
<dbReference type="PANTHER" id="PTHR13697">
    <property type="entry name" value="PHOSPHOFRUCTOKINASE"/>
    <property type="match status" value="1"/>
</dbReference>
<evidence type="ECO:0000256" key="5">
    <source>
        <dbReference type="ARBA" id="ARBA00022490"/>
    </source>
</evidence>
<dbReference type="GO" id="GO:0030388">
    <property type="term" value="P:fructose 1,6-bisphosphate metabolic process"/>
    <property type="evidence" value="ECO:0007669"/>
    <property type="project" value="TreeGrafter"/>
</dbReference>
<dbReference type="RefSeq" id="XP_011270399.1">
    <property type="nucleotide sequence ID" value="XM_011272097.1"/>
</dbReference>
<dbReference type="PROSITE" id="PS00433">
    <property type="entry name" value="PHOSPHOFRUCTOKINASE"/>
    <property type="match status" value="2"/>
</dbReference>
<dbReference type="PIRSF" id="PIRSF000533">
    <property type="entry name" value="ATP_PFK_euk"/>
    <property type="match status" value="1"/>
</dbReference>
<evidence type="ECO:0000256" key="9">
    <source>
        <dbReference type="ARBA" id="ARBA00022741"/>
    </source>
</evidence>
<dbReference type="OMA" id="EWQDQMC"/>
<evidence type="ECO:0000313" key="18">
    <source>
        <dbReference type="Proteomes" id="UP000008743"/>
    </source>
</evidence>
<organism evidence="17 18">
    <name type="scientific">Capsaspora owczarzaki (strain ATCC 30864)</name>
    <dbReference type="NCBI Taxonomy" id="595528"/>
    <lineage>
        <taxon>Eukaryota</taxon>
        <taxon>Filasterea</taxon>
        <taxon>Capsaspora</taxon>
    </lineage>
</organism>
<comment type="subcellular location">
    <subcellularLocation>
        <location evidence="2">Cytoplasm</location>
    </subcellularLocation>
</comment>
<keyword evidence="5" id="KW-0963">Cytoplasm</keyword>
<evidence type="ECO:0000313" key="17">
    <source>
        <dbReference type="EMBL" id="KJE93532.1"/>
    </source>
</evidence>
<evidence type="ECO:0000256" key="4">
    <source>
        <dbReference type="ARBA" id="ARBA00012055"/>
    </source>
</evidence>
<dbReference type="FunCoup" id="A0A0D2VRM0">
    <property type="interactions" value="253"/>
</dbReference>
<dbReference type="FunFam" id="3.40.50.460:FF:000008">
    <property type="entry name" value="ATP-dependent 6-phosphofructokinase"/>
    <property type="match status" value="1"/>
</dbReference>
<evidence type="ECO:0000256" key="10">
    <source>
        <dbReference type="ARBA" id="ARBA00022777"/>
    </source>
</evidence>
<evidence type="ECO:0000256" key="2">
    <source>
        <dbReference type="ARBA" id="ARBA00004496"/>
    </source>
</evidence>
<keyword evidence="11 15" id="KW-0067">ATP-binding</keyword>
<keyword evidence="9 15" id="KW-0547">Nucleotide-binding</keyword>
<dbReference type="GO" id="GO:0006002">
    <property type="term" value="P:fructose 6-phosphate metabolic process"/>
    <property type="evidence" value="ECO:0007669"/>
    <property type="project" value="InterPro"/>
</dbReference>
<dbReference type="GO" id="GO:0046872">
    <property type="term" value="F:metal ion binding"/>
    <property type="evidence" value="ECO:0007669"/>
    <property type="project" value="UniProtKB-KW"/>
</dbReference>
<evidence type="ECO:0000256" key="1">
    <source>
        <dbReference type="ARBA" id="ARBA00001946"/>
    </source>
</evidence>
<evidence type="ECO:0000256" key="6">
    <source>
        <dbReference type="ARBA" id="ARBA00022533"/>
    </source>
</evidence>
<comment type="cofactor">
    <cofactor evidence="1">
        <name>Mg(2+)</name>
        <dbReference type="ChEBI" id="CHEBI:18420"/>
    </cofactor>
</comment>
<comment type="pathway">
    <text evidence="3 15">Carbohydrate degradation; glycolysis; D-glyceraldehyde 3-phosphate and glycerone phosphate from D-glucose: step 3/4.</text>
</comment>
<dbReference type="InterPro" id="IPR000023">
    <property type="entry name" value="Phosphofructokinase_dom"/>
</dbReference>
<keyword evidence="10 15" id="KW-0418">Kinase</keyword>
<dbReference type="NCBIfam" id="TIGR02478">
    <property type="entry name" value="6PF1K_euk"/>
    <property type="match status" value="1"/>
</dbReference>
<keyword evidence="6" id="KW-0021">Allosteric enzyme</keyword>
<dbReference type="GO" id="GO:0016208">
    <property type="term" value="F:AMP binding"/>
    <property type="evidence" value="ECO:0007669"/>
    <property type="project" value="TreeGrafter"/>
</dbReference>
<dbReference type="GO" id="GO:0070095">
    <property type="term" value="F:fructose-6-phosphate binding"/>
    <property type="evidence" value="ECO:0007669"/>
    <property type="project" value="TreeGrafter"/>
</dbReference>
<dbReference type="EC" id="2.7.1.11" evidence="4 15"/>
<reference evidence="18" key="1">
    <citation type="submission" date="2011-02" db="EMBL/GenBank/DDBJ databases">
        <title>The Genome Sequence of Capsaspora owczarzaki ATCC 30864.</title>
        <authorList>
            <person name="Russ C."/>
            <person name="Cuomo C."/>
            <person name="Burger G."/>
            <person name="Gray M.W."/>
            <person name="Holland P.W.H."/>
            <person name="King N."/>
            <person name="Lang F.B.F."/>
            <person name="Roger A.J."/>
            <person name="Ruiz-Trillo I."/>
            <person name="Young S.K."/>
            <person name="Zeng Q."/>
            <person name="Gargeya S."/>
            <person name="Alvarado L."/>
            <person name="Berlin A."/>
            <person name="Chapman S.B."/>
            <person name="Chen Z."/>
            <person name="Freedman E."/>
            <person name="Gellesch M."/>
            <person name="Goldberg J."/>
            <person name="Griggs A."/>
            <person name="Gujja S."/>
            <person name="Heilman E."/>
            <person name="Heiman D."/>
            <person name="Howarth C."/>
            <person name="Mehta T."/>
            <person name="Neiman D."/>
            <person name="Pearson M."/>
            <person name="Roberts A."/>
            <person name="Saif S."/>
            <person name="Shea T."/>
            <person name="Shenoy N."/>
            <person name="Sisk P."/>
            <person name="Stolte C."/>
            <person name="Sykes S."/>
            <person name="White J."/>
            <person name="Yandava C."/>
            <person name="Haas B."/>
            <person name="Nusbaum C."/>
            <person name="Birren B."/>
        </authorList>
    </citation>
    <scope>NUCLEOTIDE SEQUENCE</scope>
    <source>
        <strain evidence="18">ATCC 30864</strain>
    </source>
</reference>
<protein>
    <recommendedName>
        <fullName evidence="4 15">6-phosphofructokinase</fullName>
        <ecNumber evidence="4 15">2.7.1.11</ecNumber>
    </recommendedName>
    <alternativeName>
        <fullName evidence="15">Phosphohexokinase</fullName>
    </alternativeName>
</protein>
<evidence type="ECO:0000259" key="16">
    <source>
        <dbReference type="Pfam" id="PF00365"/>
    </source>
</evidence>
<sequence>MPLLSQDAEWDDMYKRLPEPPAGTARRAFAVLTSGGDSQGMNAAVRAIVRVALYNYCDAYAIYEGYVGLVNGGSFIKKMGWGDVSGILSQGGTVIGTARCAEFRDYPGRLKAALNLLERGINNLIVIGGDGSLTGADLFKREWPQYLKDLLQQKAISEELAQRLSYINIVGLVGSIDNDLCGTDNTIGADTALKRIVESIDSISSTAASHQRSFVLEVMGRNCGYLALMAAIASGADWTFIPEQPHGDDWRVAMCDELKRNRERGRRMSLVIMAEGARDRSGTPITAEQVKQAIDSTLHHDTRITVLGHVQRGGAPTVYDRVLGTVCGARAVQYLLHNAGQVRPVVMGVSGSKYITIPLMESIALTQSVPVAIKSKEFARAVELRGPGFVSDVCLLHQLNSADPTHRHVGTRPFKIAIACVGAPASGMNSAIRAAVLAAVDSLHTVIGYHDGFDGIAKGEFEELTWLSVSQLADKGGCVLGTNRSAPNIGQVATSLQKHAVDALILIGGFEAYTGALALVRARSANPALRIPILCLPATISNNVPGTEMSVGSDTALNAIVTCIDTIKQSATSSRARVFVIETHGGNCGYLPVTSALAAGAERAYTPEEGISLSTLVTDLQHFQRRFSEGANCAVIVRGEKASSTYTTPVIEAILGEESRQLFTCRSNVLGHLQQGFTPSPIDRISSVKFAVQCVTTIVSECNRALDATTNTVQVAGSEAAFMVGLKGVGITLTPLEELVEHSDFKLRVPKAQLWTEANLLLHVLGKYDYYNDAKTQAQ</sequence>
<dbReference type="Gene3D" id="3.40.50.460">
    <property type="entry name" value="Phosphofructokinase domain"/>
    <property type="match status" value="2"/>
</dbReference>
<keyword evidence="7 15" id="KW-0808">Transferase</keyword>
<evidence type="ECO:0000256" key="13">
    <source>
        <dbReference type="ARBA" id="ARBA00023152"/>
    </source>
</evidence>
<dbReference type="Gene3D" id="3.40.50.450">
    <property type="match status" value="2"/>
</dbReference>
<dbReference type="EMBL" id="KE346365">
    <property type="protein sequence ID" value="KJE93532.1"/>
    <property type="molecule type" value="Genomic_DNA"/>
</dbReference>
<dbReference type="GO" id="GO:0042802">
    <property type="term" value="F:identical protein binding"/>
    <property type="evidence" value="ECO:0007669"/>
    <property type="project" value="TreeGrafter"/>
</dbReference>
<dbReference type="GO" id="GO:0048029">
    <property type="term" value="F:monosaccharide binding"/>
    <property type="evidence" value="ECO:0007669"/>
    <property type="project" value="TreeGrafter"/>
</dbReference>